<feature type="active site" evidence="9">
    <location>
        <position position="21"/>
    </location>
</feature>
<comment type="caution">
    <text evidence="12">The sequence shown here is derived from an EMBL/GenBank/DDBJ whole genome shotgun (WGS) entry which is preliminary data.</text>
</comment>
<feature type="domain" description="PurM-like C-terminal" evidence="11">
    <location>
        <begin position="171"/>
        <end position="345"/>
    </location>
</feature>
<dbReference type="PIRSF" id="PIRSF036407">
    <property type="entry name" value="Selenphspht_syn"/>
    <property type="match status" value="1"/>
</dbReference>
<dbReference type="NCBIfam" id="NF002098">
    <property type="entry name" value="PRK00943.1"/>
    <property type="match status" value="1"/>
</dbReference>
<evidence type="ECO:0000256" key="5">
    <source>
        <dbReference type="ARBA" id="ARBA00022777"/>
    </source>
</evidence>
<organism evidence="12 13">
    <name type="scientific">Myxococcus llanfairpwllgwyngyllgogerychwyrndrobwllllantysiliogogogochensis</name>
    <dbReference type="NCBI Taxonomy" id="2590453"/>
    <lineage>
        <taxon>Bacteria</taxon>
        <taxon>Pseudomonadati</taxon>
        <taxon>Myxococcota</taxon>
        <taxon>Myxococcia</taxon>
        <taxon>Myxococcales</taxon>
        <taxon>Cystobacterineae</taxon>
        <taxon>Myxococcaceae</taxon>
        <taxon>Myxococcus</taxon>
    </lineage>
</organism>
<dbReference type="CDD" id="cd02195">
    <property type="entry name" value="SelD"/>
    <property type="match status" value="1"/>
</dbReference>
<evidence type="ECO:0000256" key="3">
    <source>
        <dbReference type="ARBA" id="ARBA00022723"/>
    </source>
</evidence>
<dbReference type="OrthoDB" id="9767928at2"/>
<evidence type="ECO:0000256" key="4">
    <source>
        <dbReference type="ARBA" id="ARBA00022741"/>
    </source>
</evidence>
<feature type="site" description="Important for catalytic activity" evidence="9">
    <location>
        <position position="24"/>
    </location>
</feature>
<comment type="catalytic activity">
    <reaction evidence="9">
        <text>hydrogenselenide + ATP + H2O = selenophosphate + AMP + phosphate + 2 H(+)</text>
        <dbReference type="Rhea" id="RHEA:18737"/>
        <dbReference type="ChEBI" id="CHEBI:15377"/>
        <dbReference type="ChEBI" id="CHEBI:15378"/>
        <dbReference type="ChEBI" id="CHEBI:16144"/>
        <dbReference type="ChEBI" id="CHEBI:29317"/>
        <dbReference type="ChEBI" id="CHEBI:30616"/>
        <dbReference type="ChEBI" id="CHEBI:43474"/>
        <dbReference type="ChEBI" id="CHEBI:456215"/>
        <dbReference type="EC" id="2.7.9.3"/>
    </reaction>
</comment>
<dbReference type="HAMAP" id="MF_00625">
    <property type="entry name" value="SelD"/>
    <property type="match status" value="1"/>
</dbReference>
<dbReference type="Gene3D" id="3.90.650.10">
    <property type="entry name" value="PurM-like C-terminal domain"/>
    <property type="match status" value="1"/>
</dbReference>
<dbReference type="FunFam" id="3.30.1330.10:FF:000003">
    <property type="entry name" value="Selenide, water dikinase"/>
    <property type="match status" value="1"/>
</dbReference>
<evidence type="ECO:0000256" key="6">
    <source>
        <dbReference type="ARBA" id="ARBA00022840"/>
    </source>
</evidence>
<keyword evidence="6 9" id="KW-0067">ATP-binding</keyword>
<gene>
    <name evidence="9 12" type="primary">selD</name>
    <name evidence="12" type="ORF">FJV41_11245</name>
</gene>
<dbReference type="SUPFAM" id="SSF55326">
    <property type="entry name" value="PurM N-terminal domain-like"/>
    <property type="match status" value="1"/>
</dbReference>
<comment type="function">
    <text evidence="9">Synthesizes selenophosphate from selenide and ATP.</text>
</comment>
<keyword evidence="5 9" id="KW-0418">Kinase</keyword>
<dbReference type="InterPro" id="IPR036921">
    <property type="entry name" value="PurM-like_N_sf"/>
</dbReference>
<dbReference type="GO" id="GO:0005737">
    <property type="term" value="C:cytoplasm"/>
    <property type="evidence" value="ECO:0007669"/>
    <property type="project" value="TreeGrafter"/>
</dbReference>
<feature type="binding site" evidence="9">
    <location>
        <begin position="141"/>
        <end position="143"/>
    </location>
    <ligand>
        <name>ATP</name>
        <dbReference type="ChEBI" id="CHEBI:30616"/>
        <note>ligand shared between dimeric partners</note>
    </ligand>
</feature>
<dbReference type="SUPFAM" id="SSF56042">
    <property type="entry name" value="PurM C-terminal domain-like"/>
    <property type="match status" value="1"/>
</dbReference>
<dbReference type="NCBIfam" id="TIGR00476">
    <property type="entry name" value="selD"/>
    <property type="match status" value="1"/>
</dbReference>
<dbReference type="InterPro" id="IPR010918">
    <property type="entry name" value="PurM-like_C_dom"/>
</dbReference>
<evidence type="ECO:0000256" key="7">
    <source>
        <dbReference type="ARBA" id="ARBA00022842"/>
    </source>
</evidence>
<evidence type="ECO:0000256" key="1">
    <source>
        <dbReference type="ARBA" id="ARBA00008026"/>
    </source>
</evidence>
<feature type="binding site" description="in other chain" evidence="9">
    <location>
        <position position="71"/>
    </location>
    <ligand>
        <name>ATP</name>
        <dbReference type="ChEBI" id="CHEBI:30616"/>
        <note>ligand shared between dimeric partners</note>
    </ligand>
</feature>
<keyword evidence="2 9" id="KW-0808">Transferase</keyword>
<evidence type="ECO:0000313" key="12">
    <source>
        <dbReference type="EMBL" id="TQF15928.1"/>
    </source>
</evidence>
<feature type="domain" description="PurM-like N-terminal" evidence="10">
    <location>
        <begin position="53"/>
        <end position="159"/>
    </location>
</feature>
<feature type="binding site" description="in other chain" evidence="9">
    <location>
        <position position="94"/>
    </location>
    <ligand>
        <name>ATP</name>
        <dbReference type="ChEBI" id="CHEBI:30616"/>
        <note>ligand shared between dimeric partners</note>
    </ligand>
</feature>
<feature type="binding site" evidence="9">
    <location>
        <position position="94"/>
    </location>
    <ligand>
        <name>Mg(2+)</name>
        <dbReference type="ChEBI" id="CHEBI:18420"/>
    </ligand>
</feature>
<feature type="binding site" description="in other chain" evidence="9">
    <location>
        <begin position="51"/>
        <end position="53"/>
    </location>
    <ligand>
        <name>ATP</name>
        <dbReference type="ChEBI" id="CHEBI:30616"/>
        <note>ligand shared between dimeric partners</note>
    </ligand>
</feature>
<evidence type="ECO:0000256" key="8">
    <source>
        <dbReference type="ARBA" id="ARBA00023266"/>
    </source>
</evidence>
<feature type="binding site" description="in other chain" evidence="9">
    <location>
        <position position="24"/>
    </location>
    <ligand>
        <name>ATP</name>
        <dbReference type="ChEBI" id="CHEBI:30616"/>
        <note>ligand shared between dimeric partners</note>
    </ligand>
</feature>
<keyword evidence="13" id="KW-1185">Reference proteome</keyword>
<feature type="binding site" evidence="9">
    <location>
        <position position="54"/>
    </location>
    <ligand>
        <name>Mg(2+)</name>
        <dbReference type="ChEBI" id="CHEBI:18420"/>
    </ligand>
</feature>
<dbReference type="InterPro" id="IPR023061">
    <property type="entry name" value="SelD_I"/>
</dbReference>
<sequence length="352" mass="36313">MANAKSVKRLRLTELSHCAGCAAKLKAGDLSKILGGLKSSRAPQALVGFNTNDDAAVYRLSPGLAVVETVDFFPPVVDDPFQFGAIAAANALSDIYAMGAKPLFALNLVGFPDSLPLSVLSKILAGGQSKVEEAGISILGGHSIRDPEPKYGLAVTGVVDPKKVLTNAGAKPGDVLLLTKPLGTGIATTAIKRGLASKQLQKRVVAVMTTLNRAAGEVFASGRFKVNALTDVTGYGLLGHLLEMMTGAKTRAAIDLERIPLIAEVPALAEAGVVPGGTRSNLAHVQKKVRFPKGLPEAIQWVLADAQTNGGLLASVPASDALKALKTLEKAGVDAALIGEVRAGRPAIEVIG</sequence>
<dbReference type="PANTHER" id="PTHR10256">
    <property type="entry name" value="SELENIDE, WATER DIKINASE"/>
    <property type="match status" value="1"/>
</dbReference>
<dbReference type="Gene3D" id="3.30.1330.10">
    <property type="entry name" value="PurM-like, N-terminal domain"/>
    <property type="match status" value="1"/>
</dbReference>
<dbReference type="Pfam" id="PF00586">
    <property type="entry name" value="AIRS"/>
    <property type="match status" value="1"/>
</dbReference>
<dbReference type="PANTHER" id="PTHR10256:SF0">
    <property type="entry name" value="INACTIVE SELENIDE, WATER DIKINASE-LIKE PROTEIN-RELATED"/>
    <property type="match status" value="1"/>
</dbReference>
<dbReference type="EMBL" id="VIFM01000033">
    <property type="protein sequence ID" value="TQF15928.1"/>
    <property type="molecule type" value="Genomic_DNA"/>
</dbReference>
<dbReference type="InterPro" id="IPR004536">
    <property type="entry name" value="SPS/SelD"/>
</dbReference>
<comment type="similarity">
    <text evidence="1 9">Belongs to the selenophosphate synthase 1 family. Class I subfamily.</text>
</comment>
<evidence type="ECO:0000313" key="13">
    <source>
        <dbReference type="Proteomes" id="UP000315369"/>
    </source>
</evidence>
<name>A0A540X3T8_9BACT</name>
<comment type="cofactor">
    <cofactor evidence="9">
        <name>Mg(2+)</name>
        <dbReference type="ChEBI" id="CHEBI:18420"/>
    </cofactor>
    <text evidence="9">Binds 1 Mg(2+) ion per monomer.</text>
</comment>
<keyword evidence="8 9" id="KW-0711">Selenium</keyword>
<keyword evidence="7 9" id="KW-0460">Magnesium</keyword>
<evidence type="ECO:0000259" key="11">
    <source>
        <dbReference type="Pfam" id="PF02769"/>
    </source>
</evidence>
<reference evidence="12 13" key="1">
    <citation type="submission" date="2019-06" db="EMBL/GenBank/DDBJ databases">
        <authorList>
            <person name="Livingstone P."/>
            <person name="Whitworth D."/>
        </authorList>
    </citation>
    <scope>NUCLEOTIDE SEQUENCE [LARGE SCALE GENOMIC DNA]</scope>
    <source>
        <strain evidence="12 13">AM401</strain>
    </source>
</reference>
<dbReference type="AlphaFoldDB" id="A0A540X3T8"/>
<evidence type="ECO:0000259" key="10">
    <source>
        <dbReference type="Pfam" id="PF00586"/>
    </source>
</evidence>
<feature type="binding site" evidence="9">
    <location>
        <position position="231"/>
    </location>
    <ligand>
        <name>Mg(2+)</name>
        <dbReference type="ChEBI" id="CHEBI:18420"/>
    </ligand>
</feature>
<dbReference type="Pfam" id="PF02769">
    <property type="entry name" value="AIRS_C"/>
    <property type="match status" value="1"/>
</dbReference>
<dbReference type="InterPro" id="IPR016188">
    <property type="entry name" value="PurM-like_N"/>
</dbReference>
<protein>
    <recommendedName>
        <fullName evidence="9">Selenide, water dikinase</fullName>
        <ecNumber evidence="9">2.7.9.3</ecNumber>
    </recommendedName>
    <alternativeName>
        <fullName evidence="9">Selenium donor protein</fullName>
    </alternativeName>
    <alternativeName>
        <fullName evidence="9">Selenophosphate synthase</fullName>
    </alternativeName>
</protein>
<dbReference type="GO" id="GO:0000287">
    <property type="term" value="F:magnesium ion binding"/>
    <property type="evidence" value="ECO:0007669"/>
    <property type="project" value="UniProtKB-UniRule"/>
</dbReference>
<dbReference type="InterPro" id="IPR036676">
    <property type="entry name" value="PurM-like_C_sf"/>
</dbReference>
<keyword evidence="3 9" id="KW-0479">Metal-binding</keyword>
<proteinExistence type="inferred from homology"/>
<evidence type="ECO:0000256" key="2">
    <source>
        <dbReference type="ARBA" id="ARBA00022679"/>
    </source>
</evidence>
<dbReference type="GO" id="GO:0005524">
    <property type="term" value="F:ATP binding"/>
    <property type="evidence" value="ECO:0007669"/>
    <property type="project" value="UniProtKB-UniRule"/>
</dbReference>
<dbReference type="GO" id="GO:0004756">
    <property type="term" value="F:selenide, water dikinase activity"/>
    <property type="evidence" value="ECO:0007669"/>
    <property type="project" value="UniProtKB-UniRule"/>
</dbReference>
<evidence type="ECO:0000256" key="9">
    <source>
        <dbReference type="HAMAP-Rule" id="MF_00625"/>
    </source>
</evidence>
<accession>A0A540X3T8</accession>
<dbReference type="EC" id="2.7.9.3" evidence="9"/>
<keyword evidence="4 9" id="KW-0547">Nucleotide-binding</keyword>
<dbReference type="GO" id="GO:0016260">
    <property type="term" value="P:selenocysteine biosynthetic process"/>
    <property type="evidence" value="ECO:0007669"/>
    <property type="project" value="InterPro"/>
</dbReference>
<comment type="subunit">
    <text evidence="9">Homodimer.</text>
</comment>
<dbReference type="Proteomes" id="UP000315369">
    <property type="component" value="Unassembled WGS sequence"/>
</dbReference>